<gene>
    <name evidence="2" type="ORF">DA73_0211155</name>
    <name evidence="1" type="ORF">DA73_0400037705</name>
</gene>
<organism evidence="2">
    <name type="scientific">Tolypothrix bouteillei VB521301</name>
    <dbReference type="NCBI Taxonomy" id="1479485"/>
    <lineage>
        <taxon>Bacteria</taxon>
        <taxon>Bacillati</taxon>
        <taxon>Cyanobacteriota</taxon>
        <taxon>Cyanophyceae</taxon>
        <taxon>Nostocales</taxon>
        <taxon>Tolypothrichaceae</taxon>
        <taxon>Tolypothrix</taxon>
    </lineage>
</organism>
<comment type="caution">
    <text evidence="2">The sequence shown here is derived from an EMBL/GenBank/DDBJ whole genome shotgun (WGS) entry which is preliminary data.</text>
</comment>
<evidence type="ECO:0000313" key="2">
    <source>
        <dbReference type="EMBL" id="KIE12130.1"/>
    </source>
</evidence>
<reference evidence="1" key="2">
    <citation type="submission" date="2019-11" db="EMBL/GenBank/DDBJ databases">
        <title>Improved Assembly of Tolypothrix boutellei genome.</title>
        <authorList>
            <person name="Sarangi A.N."/>
            <person name="Mukherjee M."/>
            <person name="Ghosh S."/>
            <person name="Singh D."/>
            <person name="Das A."/>
            <person name="Kant S."/>
            <person name="Prusty A."/>
            <person name="Tripathy S."/>
        </authorList>
    </citation>
    <scope>NUCLEOTIDE SEQUENCE</scope>
    <source>
        <strain evidence="1">VB521301</strain>
    </source>
</reference>
<dbReference type="AlphaFoldDB" id="A0A0C1RJE0"/>
<proteinExistence type="predicted"/>
<sequence>MNPLRQGDVLLIPTKQQQSTGKKLPHLTLAEGEVTGHKHRITDGSAQLYEEDGTLYLQVLSETALLSHEEHKEIAIPRGVWMVRIQREYEPAGWRYVAD</sequence>
<accession>A0A0C1RJE0</accession>
<dbReference type="EMBL" id="JHEG02000037">
    <property type="protein sequence ID" value="KIE12130.1"/>
    <property type="molecule type" value="Genomic_DNA"/>
</dbReference>
<dbReference type="RefSeq" id="WP_038085617.1">
    <property type="nucleotide sequence ID" value="NZ_JHEG04000001.1"/>
</dbReference>
<reference evidence="2" key="1">
    <citation type="journal article" date="2015" name="Genome Announc.">
        <title>Draft Genome Sequence of Tolypothrix boutellei Strain VB521301.</title>
        <authorList>
            <person name="Chandrababunaidu M.M."/>
            <person name="Singh D."/>
            <person name="Sen D."/>
            <person name="Bhan S."/>
            <person name="Das S."/>
            <person name="Gupta A."/>
            <person name="Adhikary S.P."/>
            <person name="Tripathy S."/>
        </authorList>
    </citation>
    <scope>NUCLEOTIDE SEQUENCE</scope>
    <source>
        <strain evidence="2">VB521301</strain>
    </source>
</reference>
<name>A0A0C1RJE0_9CYAN</name>
<dbReference type="STRING" id="1479485.DA73_0211155"/>
<dbReference type="EMBL" id="JHEG04000001">
    <property type="protein sequence ID" value="KAF3890554.1"/>
    <property type="molecule type" value="Genomic_DNA"/>
</dbReference>
<evidence type="ECO:0000313" key="3">
    <source>
        <dbReference type="Proteomes" id="UP000029738"/>
    </source>
</evidence>
<dbReference type="OrthoDB" id="489312at2"/>
<keyword evidence="3" id="KW-1185">Reference proteome</keyword>
<dbReference type="Proteomes" id="UP000029738">
    <property type="component" value="Unassembled WGS sequence"/>
</dbReference>
<protein>
    <submittedName>
        <fullName evidence="2">Uncharacterized protein</fullName>
    </submittedName>
</protein>
<evidence type="ECO:0000313" key="1">
    <source>
        <dbReference type="EMBL" id="KAF3890554.1"/>
    </source>
</evidence>